<accession>A0ABU2R4U8</accession>
<evidence type="ECO:0000313" key="3">
    <source>
        <dbReference type="Proteomes" id="UP001183610"/>
    </source>
</evidence>
<proteinExistence type="predicted"/>
<dbReference type="EMBL" id="JAVRET010000058">
    <property type="protein sequence ID" value="MDT0411717.1"/>
    <property type="molecule type" value="Genomic_DNA"/>
</dbReference>
<dbReference type="SUPFAM" id="SSF69318">
    <property type="entry name" value="Integrin alpha N-terminal domain"/>
    <property type="match status" value="1"/>
</dbReference>
<evidence type="ECO:0000313" key="2">
    <source>
        <dbReference type="EMBL" id="MDT0411717.1"/>
    </source>
</evidence>
<organism evidence="2 3">
    <name type="scientific">Streptomyces evansiae</name>
    <dbReference type="NCBI Taxonomy" id="3075535"/>
    <lineage>
        <taxon>Bacteria</taxon>
        <taxon>Bacillati</taxon>
        <taxon>Actinomycetota</taxon>
        <taxon>Actinomycetes</taxon>
        <taxon>Kitasatosporales</taxon>
        <taxon>Streptomycetaceae</taxon>
        <taxon>Streptomyces</taxon>
    </lineage>
</organism>
<comment type="caution">
    <text evidence="2">The sequence shown here is derived from an EMBL/GenBank/DDBJ whole genome shotgun (WGS) entry which is preliminary data.</text>
</comment>
<dbReference type="InterPro" id="IPR028994">
    <property type="entry name" value="Integrin_alpha_N"/>
</dbReference>
<keyword evidence="3" id="KW-1185">Reference proteome</keyword>
<feature type="region of interest" description="Disordered" evidence="1">
    <location>
        <begin position="192"/>
        <end position="241"/>
    </location>
</feature>
<gene>
    <name evidence="2" type="ORF">RM698_22065</name>
</gene>
<name>A0ABU2R4U8_9ACTN</name>
<dbReference type="Proteomes" id="UP001183610">
    <property type="component" value="Unassembled WGS sequence"/>
</dbReference>
<dbReference type="RefSeq" id="WP_234009450.1">
    <property type="nucleotide sequence ID" value="NZ_JAVRET010000058.1"/>
</dbReference>
<feature type="compositionally biased region" description="Basic and acidic residues" evidence="1">
    <location>
        <begin position="208"/>
        <end position="226"/>
    </location>
</feature>
<feature type="compositionally biased region" description="Polar residues" evidence="1">
    <location>
        <begin position="601"/>
        <end position="620"/>
    </location>
</feature>
<sequence length="994" mass="104404">MPESAVERALTRAAESGKQTEVIAERGEFTTLYANPSGTLTQETSIVPLRVRDHGRLVDADPSLVLGKDNMVRPRAASVGMEFSGGGDRDMATIRRDGRSMSLAWDGPELPAPTLEGDTATYHEVFPGVDLRLRASVTGFQQLLVVKSREAAADPRVQRLDFPVRTAGVEVRTDKAGNLTAVNTVGQEVFTAPTPSMWDSSGVPAGQEPEHGHDSVSDALEARPEPSGRSASGASAKASGAFVPGAENDGFTAAVGAAEQSVPASVRNDTLTLTPHKDLLDSPDTVFPVYIDPYVSGARNNWTAVAKAYPNTAYWNKSDNVARVGYESDTGGTWRSLFTLDTRNLSGKNVVKSTFRIKNTHAWSCTKKPVELWATNPISSATTWNKQPTWATKLGTVTDAKGWSGSCPAGNLEFDVKANAVKAAAGKWATMTLGLRASESDTYGWKKFDAKTAVLSTEYNSPPAVPSGLDTVPSTKNQAGCGNTAPYGLIGDTDIQLTAKGSDPDGGAVQVKFHLWATGHHPNDDPKGVLIVNQTVTVTSGTVAKLTVAKSRLTPYLAAAKGNFSWKAQASDGSLTSDWNPTTGAPGCRFVFDPERPSTPPSVVSAQFPSGDSGWPTQTGTVRTKGAFVVGPGGAGDIDSYEYWSTVDPAVRKASPAAVNGSVTVELTPTKAGPHHLYVRSLDKAGNRSDTRAYLFYANGSQVDDKDGDLNGDGHPDLWAVDGSGTLRRYFGDGTGNAIGASAPASASGYLTDTLVTRRGDWTDDGYEDLITLARDPATGRDRLWVRPNDGAGGLDIGDSRELRAWESVNDHWQGADQILAVGDVDGPLDIDGDGAIGPDDRPGYPDLLVKKGDELWLCFGSASGYLDEYIDQPPVLLGSGGWAGLDLAAPGKVSEGAGGTGIVARDRSGGQLYLYAPTGPSGEGLGTEAGRTQIGTGWTATARPLYTVVPDIRGDEKAGGWAVASTGELLTYPVMSGPGTAIATGFGAFTALT</sequence>
<reference evidence="3" key="1">
    <citation type="submission" date="2023-07" db="EMBL/GenBank/DDBJ databases">
        <title>30 novel species of actinomycetes from the DSMZ collection.</title>
        <authorList>
            <person name="Nouioui I."/>
        </authorList>
    </citation>
    <scope>NUCLEOTIDE SEQUENCE [LARGE SCALE GENOMIC DNA]</scope>
    <source>
        <strain evidence="3">DSM 41979</strain>
    </source>
</reference>
<feature type="region of interest" description="Disordered" evidence="1">
    <location>
        <begin position="599"/>
        <end position="620"/>
    </location>
</feature>
<feature type="compositionally biased region" description="Low complexity" evidence="1">
    <location>
        <begin position="227"/>
        <end position="241"/>
    </location>
</feature>
<protein>
    <submittedName>
        <fullName evidence="2">VCBS repeat-containing protein</fullName>
    </submittedName>
</protein>
<evidence type="ECO:0000256" key="1">
    <source>
        <dbReference type="SAM" id="MobiDB-lite"/>
    </source>
</evidence>